<protein>
    <recommendedName>
        <fullName evidence="6 7">Small ribosomal subunit protein uS8</fullName>
    </recommendedName>
</protein>
<dbReference type="PANTHER" id="PTHR11758">
    <property type="entry name" value="40S RIBOSOMAL PROTEIN S15A"/>
    <property type="match status" value="1"/>
</dbReference>
<keyword evidence="5 7" id="KW-0687">Ribonucleoprotein</keyword>
<dbReference type="Pfam" id="PF00410">
    <property type="entry name" value="Ribosomal_S8"/>
    <property type="match status" value="1"/>
</dbReference>
<dbReference type="GO" id="GO:0005737">
    <property type="term" value="C:cytoplasm"/>
    <property type="evidence" value="ECO:0007669"/>
    <property type="project" value="UniProtKB-ARBA"/>
</dbReference>
<comment type="function">
    <text evidence="7">One of the primary rRNA binding proteins, it binds directly to 16S rRNA central domain where it helps coordinate assembly of the platform of the 30S subunit.</text>
</comment>
<sequence length="132" mass="14281">MSMTDPVADMLTRIRNASKAKHEKVDIPSSTLKAEVARILKEEGYIKNVKMVADAKQGIIRVFLKYSSANEGVITGIDRVSTPGRRMYVGTGEIPKVLNGFGIAIVSTSKGLMTDKAARVANVGGELLCKVW</sequence>
<dbReference type="InterPro" id="IPR047863">
    <property type="entry name" value="Ribosomal_uS8_CS"/>
</dbReference>
<dbReference type="Gene3D" id="3.30.1490.10">
    <property type="match status" value="1"/>
</dbReference>
<organism evidence="9">
    <name type="scientific">uncultured delta proteobacterium Rifle_16ft_4_minimus_809</name>
    <dbReference type="NCBI Taxonomy" id="1665185"/>
    <lineage>
        <taxon>Bacteria</taxon>
        <taxon>Deltaproteobacteria</taxon>
        <taxon>environmental samples</taxon>
    </lineage>
</organism>
<dbReference type="InterPro" id="IPR035987">
    <property type="entry name" value="Ribosomal_uS8_sf"/>
</dbReference>
<dbReference type="PROSITE" id="PS00053">
    <property type="entry name" value="RIBOSOMAL_S8"/>
    <property type="match status" value="1"/>
</dbReference>
<keyword evidence="2 7" id="KW-0699">rRNA-binding</keyword>
<dbReference type="GO" id="GO:0005840">
    <property type="term" value="C:ribosome"/>
    <property type="evidence" value="ECO:0007669"/>
    <property type="project" value="UniProtKB-KW"/>
</dbReference>
<dbReference type="Gene3D" id="3.30.1370.30">
    <property type="match status" value="1"/>
</dbReference>
<evidence type="ECO:0000256" key="7">
    <source>
        <dbReference type="HAMAP-Rule" id="MF_01302"/>
    </source>
</evidence>
<proteinExistence type="inferred from homology"/>
<gene>
    <name evidence="7 9" type="primary">rpsH</name>
</gene>
<dbReference type="AlphaFoldDB" id="A0A0H4TVB3"/>
<dbReference type="FunFam" id="3.30.1490.10:FF:000001">
    <property type="entry name" value="30S ribosomal protein S8"/>
    <property type="match status" value="1"/>
</dbReference>
<evidence type="ECO:0000256" key="8">
    <source>
        <dbReference type="RuleBase" id="RU003660"/>
    </source>
</evidence>
<dbReference type="GO" id="GO:0003735">
    <property type="term" value="F:structural constituent of ribosome"/>
    <property type="evidence" value="ECO:0007669"/>
    <property type="project" value="InterPro"/>
</dbReference>
<evidence type="ECO:0000256" key="1">
    <source>
        <dbReference type="ARBA" id="ARBA00006471"/>
    </source>
</evidence>
<dbReference type="FunFam" id="3.30.1370.30:FF:000002">
    <property type="entry name" value="30S ribosomal protein S8"/>
    <property type="match status" value="1"/>
</dbReference>
<accession>A0A0H4TVB3</accession>
<dbReference type="GO" id="GO:1990904">
    <property type="term" value="C:ribonucleoprotein complex"/>
    <property type="evidence" value="ECO:0007669"/>
    <property type="project" value="UniProtKB-KW"/>
</dbReference>
<evidence type="ECO:0000256" key="2">
    <source>
        <dbReference type="ARBA" id="ARBA00022730"/>
    </source>
</evidence>
<comment type="similarity">
    <text evidence="1 7 8">Belongs to the universal ribosomal protein uS8 family.</text>
</comment>
<dbReference type="GO" id="GO:0019843">
    <property type="term" value="F:rRNA binding"/>
    <property type="evidence" value="ECO:0007669"/>
    <property type="project" value="UniProtKB-UniRule"/>
</dbReference>
<dbReference type="HAMAP" id="MF_01302_B">
    <property type="entry name" value="Ribosomal_uS8_B"/>
    <property type="match status" value="1"/>
</dbReference>
<evidence type="ECO:0000256" key="3">
    <source>
        <dbReference type="ARBA" id="ARBA00022884"/>
    </source>
</evidence>
<reference evidence="9" key="1">
    <citation type="journal article" date="2015" name="ISME J.">
        <title>Aquifer environment selects for microbial species cohorts in sediment and groundwater.</title>
        <authorList>
            <person name="Hug L.A."/>
            <person name="Thomas B.C."/>
            <person name="Brown C.T."/>
            <person name="Frischkorn K.R."/>
            <person name="Williams K.H."/>
            <person name="Tringe S.G."/>
            <person name="Banfield J.F."/>
        </authorList>
    </citation>
    <scope>NUCLEOTIDE SEQUENCE</scope>
</reference>
<name>A0A0H4TVB3_9DELT</name>
<evidence type="ECO:0000256" key="5">
    <source>
        <dbReference type="ARBA" id="ARBA00023274"/>
    </source>
</evidence>
<comment type="subunit">
    <text evidence="7">Part of the 30S ribosomal subunit. Contacts proteins S5 and S12.</text>
</comment>
<dbReference type="GO" id="GO:0006412">
    <property type="term" value="P:translation"/>
    <property type="evidence" value="ECO:0007669"/>
    <property type="project" value="UniProtKB-UniRule"/>
</dbReference>
<dbReference type="SUPFAM" id="SSF56047">
    <property type="entry name" value="Ribosomal protein S8"/>
    <property type="match status" value="1"/>
</dbReference>
<evidence type="ECO:0000313" key="9">
    <source>
        <dbReference type="EMBL" id="AKQ04849.1"/>
    </source>
</evidence>
<keyword evidence="3 7" id="KW-0694">RNA-binding</keyword>
<dbReference type="NCBIfam" id="NF001109">
    <property type="entry name" value="PRK00136.1"/>
    <property type="match status" value="1"/>
</dbReference>
<evidence type="ECO:0000256" key="4">
    <source>
        <dbReference type="ARBA" id="ARBA00022980"/>
    </source>
</evidence>
<keyword evidence="4 7" id="KW-0689">Ribosomal protein</keyword>
<dbReference type="InterPro" id="IPR000630">
    <property type="entry name" value="Ribosomal_uS8"/>
</dbReference>
<dbReference type="EMBL" id="KT007051">
    <property type="protein sequence ID" value="AKQ04849.1"/>
    <property type="molecule type" value="Genomic_DNA"/>
</dbReference>
<evidence type="ECO:0000256" key="6">
    <source>
        <dbReference type="ARBA" id="ARBA00035258"/>
    </source>
</evidence>